<reference evidence="3" key="1">
    <citation type="journal article" date="2019" name="Int. J. Syst. Evol. Microbiol.">
        <title>The Global Catalogue of Microorganisms (GCM) 10K type strain sequencing project: providing services to taxonomists for standard genome sequencing and annotation.</title>
        <authorList>
            <consortium name="The Broad Institute Genomics Platform"/>
            <consortium name="The Broad Institute Genome Sequencing Center for Infectious Disease"/>
            <person name="Wu L."/>
            <person name="Ma J."/>
        </authorList>
    </citation>
    <scope>NUCLEOTIDE SEQUENCE [LARGE SCALE GENOMIC DNA]</scope>
    <source>
        <strain evidence="3">KCTC 62195</strain>
    </source>
</reference>
<name>A0ABV7AT97_9GAMM</name>
<dbReference type="EMBL" id="JBHRSJ010000012">
    <property type="protein sequence ID" value="MFC2972171.1"/>
    <property type="molecule type" value="Genomic_DNA"/>
</dbReference>
<accession>A0ABV7AT97</accession>
<evidence type="ECO:0000313" key="2">
    <source>
        <dbReference type="EMBL" id="MFC2972171.1"/>
    </source>
</evidence>
<keyword evidence="3" id="KW-1185">Reference proteome</keyword>
<gene>
    <name evidence="2" type="primary">cydP</name>
    <name evidence="2" type="ORF">ACFOJE_08095</name>
</gene>
<sequence>MPVVSHKTFKLSLARELCLVVVLKLLLLGLLWWGFFADRTQADLSDETVAQGLLDRVSASIPPSNALGNPATKEPSHHALR</sequence>
<dbReference type="NCBIfam" id="NF045611">
    <property type="entry name" value="small_CydP"/>
    <property type="match status" value="1"/>
</dbReference>
<dbReference type="RefSeq" id="WP_377813797.1">
    <property type="nucleotide sequence ID" value="NZ_JBHRSJ010000012.1"/>
</dbReference>
<evidence type="ECO:0000313" key="3">
    <source>
        <dbReference type="Proteomes" id="UP001595457"/>
    </source>
</evidence>
<protein>
    <submittedName>
        <fullName evidence="2">Cytochrome oxidase putative small subunit CydP</fullName>
    </submittedName>
</protein>
<dbReference type="Proteomes" id="UP001595457">
    <property type="component" value="Unassembled WGS sequence"/>
</dbReference>
<evidence type="ECO:0000256" key="1">
    <source>
        <dbReference type="SAM" id="MobiDB-lite"/>
    </source>
</evidence>
<feature type="region of interest" description="Disordered" evidence="1">
    <location>
        <begin position="60"/>
        <end position="81"/>
    </location>
</feature>
<proteinExistence type="predicted"/>
<dbReference type="InterPro" id="IPR054636">
    <property type="entry name" value="CydP"/>
</dbReference>
<comment type="caution">
    <text evidence="2">The sequence shown here is derived from an EMBL/GenBank/DDBJ whole genome shotgun (WGS) entry which is preliminary data.</text>
</comment>
<organism evidence="2 3">
    <name type="scientific">Azotobacter bryophylli</name>
    <dbReference type="NCBI Taxonomy" id="1986537"/>
    <lineage>
        <taxon>Bacteria</taxon>
        <taxon>Pseudomonadati</taxon>
        <taxon>Pseudomonadota</taxon>
        <taxon>Gammaproteobacteria</taxon>
        <taxon>Pseudomonadales</taxon>
        <taxon>Pseudomonadaceae</taxon>
        <taxon>Azotobacter</taxon>
    </lineage>
</organism>